<dbReference type="GO" id="GO:0005794">
    <property type="term" value="C:Golgi apparatus"/>
    <property type="evidence" value="ECO:0007669"/>
    <property type="project" value="UniProtKB-ARBA"/>
</dbReference>
<gene>
    <name evidence="6" type="ORF">AXG93_1502s1470</name>
</gene>
<dbReference type="AlphaFoldDB" id="A0A176WFI5"/>
<keyword evidence="3" id="KW-0325">Glycoprotein</keyword>
<dbReference type="Proteomes" id="UP000077202">
    <property type="component" value="Unassembled WGS sequence"/>
</dbReference>
<comment type="caution">
    <text evidence="6">The sequence shown here is derived from an EMBL/GenBank/DDBJ whole genome shotgun (WGS) entry which is preliminary data.</text>
</comment>
<dbReference type="GO" id="GO:0016763">
    <property type="term" value="F:pentosyltransferase activity"/>
    <property type="evidence" value="ECO:0007669"/>
    <property type="project" value="UniProtKB-ARBA"/>
</dbReference>
<reference evidence="6" key="1">
    <citation type="submission" date="2016-03" db="EMBL/GenBank/DDBJ databases">
        <title>Mechanisms controlling the formation of the plant cell surface in tip-growing cells are functionally conserved among land plants.</title>
        <authorList>
            <person name="Honkanen S."/>
            <person name="Jones V.A."/>
            <person name="Morieri G."/>
            <person name="Champion C."/>
            <person name="Hetherington A.J."/>
            <person name="Kelly S."/>
            <person name="Saint-Marcoux D."/>
            <person name="Proust H."/>
            <person name="Prescott H."/>
            <person name="Dolan L."/>
        </authorList>
    </citation>
    <scope>NUCLEOTIDE SEQUENCE [LARGE SCALE GENOMIC DNA]</scope>
    <source>
        <tissue evidence="6">Whole gametophyte</tissue>
    </source>
</reference>
<dbReference type="PANTHER" id="PTHR20961">
    <property type="entry name" value="GLYCOSYLTRANSFERASE"/>
    <property type="match status" value="1"/>
</dbReference>
<feature type="transmembrane region" description="Helical" evidence="4">
    <location>
        <begin position="21"/>
        <end position="41"/>
    </location>
</feature>
<evidence type="ECO:0000256" key="4">
    <source>
        <dbReference type="SAM" id="Phobius"/>
    </source>
</evidence>
<evidence type="ECO:0000256" key="3">
    <source>
        <dbReference type="ARBA" id="ARBA00023180"/>
    </source>
</evidence>
<dbReference type="PANTHER" id="PTHR20961:SF136">
    <property type="entry name" value="PROTEIN O-GLCNAC TRANSFERASE"/>
    <property type="match status" value="1"/>
</dbReference>
<dbReference type="EMBL" id="LVLJ01001188">
    <property type="protein sequence ID" value="OAE31045.1"/>
    <property type="molecule type" value="Genomic_DNA"/>
</dbReference>
<evidence type="ECO:0000256" key="2">
    <source>
        <dbReference type="ARBA" id="ARBA00022679"/>
    </source>
</evidence>
<proteinExistence type="predicted"/>
<organism evidence="6 7">
    <name type="scientific">Marchantia polymorpha subsp. ruderalis</name>
    <dbReference type="NCBI Taxonomy" id="1480154"/>
    <lineage>
        <taxon>Eukaryota</taxon>
        <taxon>Viridiplantae</taxon>
        <taxon>Streptophyta</taxon>
        <taxon>Embryophyta</taxon>
        <taxon>Marchantiophyta</taxon>
        <taxon>Marchantiopsida</taxon>
        <taxon>Marchantiidae</taxon>
        <taxon>Marchantiales</taxon>
        <taxon>Marchantiaceae</taxon>
        <taxon>Marchantia</taxon>
    </lineage>
</organism>
<dbReference type="Pfam" id="PF04577">
    <property type="entry name" value="Glyco_transf_61"/>
    <property type="match status" value="1"/>
</dbReference>
<accession>A0A176WFI5</accession>
<dbReference type="InterPro" id="IPR049625">
    <property type="entry name" value="Glyco_transf_61_cat"/>
</dbReference>
<evidence type="ECO:0000313" key="7">
    <source>
        <dbReference type="Proteomes" id="UP000077202"/>
    </source>
</evidence>
<evidence type="ECO:0000256" key="1">
    <source>
        <dbReference type="ARBA" id="ARBA00022676"/>
    </source>
</evidence>
<feature type="domain" description="Glycosyltransferase 61 catalytic" evidence="5">
    <location>
        <begin position="337"/>
        <end position="431"/>
    </location>
</feature>
<keyword evidence="4" id="KW-1133">Transmembrane helix</keyword>
<keyword evidence="7" id="KW-1185">Reference proteome</keyword>
<keyword evidence="4" id="KW-0812">Transmembrane</keyword>
<evidence type="ECO:0000313" key="6">
    <source>
        <dbReference type="EMBL" id="OAE31045.1"/>
    </source>
</evidence>
<name>A0A176WFI5_MARPO</name>
<sequence>MKTVEKGPAGTYSRPAYARRGFVTFGAIALLLIFFVGEVSLQKLMVLHTWSLQTLQSSYCSCQFDTDEVSSSSSFNQQNRTYLSPPRIILTKPTVHEAFENKVTFIRNISSQTPAGKRFRTSIDENKNVHQFGLTTVRNVCMRPDGAIVMVGVTEAEIRRNISQVPALDQEWRSSYNCSTSDGCVGFETADHLPPNVTMVPGTTVHILPYLGNVFHHFADRIWPHIAGFQYPLNETSAHPVNHFIVHRFSTWMDQARHNMDRNTLMYQIRILGRQAPKADFLLVDGLKPTDLVCYESLVLACATCDRISNKLGFNITSPALLAYRHAALNYFRVREPAVPLPPHPLRVTFYGRRDTKRRRIVNSQEVVDHLRKWTNPPLDVVFVDDLMASGKYNQSLPEVVSLFSQTDIFITPHGANTWTSLFMPKHAAVIEIYGPCGPSTWLGTIVQAVGLKHSTKTNPYDKIIASPLAGNTTECEGALRTPDFTIDIAKLDNAIHKLALPMFGSRDRIPRHWLYDWTSHGEYQEHEQQQARVPHVCLVSLSCEADILFHELVWS</sequence>
<keyword evidence="4" id="KW-0472">Membrane</keyword>
<keyword evidence="2" id="KW-0808">Transferase</keyword>
<dbReference type="InterPro" id="IPR007657">
    <property type="entry name" value="Glycosyltransferase_61"/>
</dbReference>
<keyword evidence="1" id="KW-0328">Glycosyltransferase</keyword>
<evidence type="ECO:0000259" key="5">
    <source>
        <dbReference type="Pfam" id="PF04577"/>
    </source>
</evidence>
<protein>
    <recommendedName>
        <fullName evidence="5">Glycosyltransferase 61 catalytic domain-containing protein</fullName>
    </recommendedName>
</protein>